<keyword evidence="5" id="KW-1185">Reference proteome</keyword>
<gene>
    <name evidence="2" type="ORF">BXYJ_LOCUS8338</name>
</gene>
<reference evidence="3" key="2">
    <citation type="submission" date="2020-08" db="EMBL/GenBank/DDBJ databases">
        <authorList>
            <person name="Kikuchi T."/>
        </authorList>
    </citation>
    <scope>NUCLEOTIDE SEQUENCE</scope>
    <source>
        <strain evidence="2">Ka4C1</strain>
    </source>
</reference>
<dbReference type="SMR" id="A0A1I7RUC6"/>
<proteinExistence type="predicted"/>
<feature type="compositionally biased region" description="Polar residues" evidence="1">
    <location>
        <begin position="42"/>
        <end position="55"/>
    </location>
</feature>
<feature type="compositionally biased region" description="Polar residues" evidence="1">
    <location>
        <begin position="63"/>
        <end position="74"/>
    </location>
</feature>
<name>A0A1I7RUC6_BURXY</name>
<evidence type="ECO:0000313" key="5">
    <source>
        <dbReference type="Proteomes" id="UP000659654"/>
    </source>
</evidence>
<accession>A0A1I7RUC6</accession>
<feature type="compositionally biased region" description="Low complexity" evidence="1">
    <location>
        <begin position="362"/>
        <end position="379"/>
    </location>
</feature>
<dbReference type="Proteomes" id="UP000582659">
    <property type="component" value="Unassembled WGS sequence"/>
</dbReference>
<sequence>MDPNQDPDFTAASVHSNHSVFHEQQNVSISPAPSLDTIPKKAQSQRPRTTETQDSGYPKENRPASNASTPSYQLGQFKGVYASDITPSTKARPQPRRIATPRIEEFPDDANVSLSYRSEPTTPSTSTIPSSNTGLVPIPRPSPLNTDILKKMPKLPESPSEIRSSKRFHELLVESPRVVPKKYMSEEVVRRLTWQLRDQIEFLDRQGDDYRRFLEDSKTGIVNELKAQIHQLNENIRVLTEEKIDLNQALAGLRAENSNLNQRNRELKQSLEKEKQNDCSELELVKKMLNEKRTQLVDAEKKRANMVKEVRVLKENAVSDKEKIDDLQQKLHRQHNATQKLRDEKAKMTKEMAQLKEELELAKQQAASSSAQANVPSAQRPTKASAAKQQQKRPAPPKSALKNVSWSPNLENVLQRSEHSDVNIPDDMVWVSTGKLDEGTVDTFKDSDGQLIVRQTLSDRCRVYKAGSIDSKSFKWMHRDEGQIEIDFREDDRFVSIDIHSIKICMFRDGLMMVDYADEGQMYILPDGQRIEVIRNEHGGLERIELFSKEKVIIYDGEETREKPIELNKKKYSKRTGVESKCMYINDGSINFFNKHFECRYSEDKFIRFLSKPHELLFDLHWKTGRIEIQHWHGPDQKRDDCYCNGFPPQRSKN</sequence>
<organism evidence="4 6">
    <name type="scientific">Bursaphelenchus xylophilus</name>
    <name type="common">Pinewood nematode worm</name>
    <name type="synonym">Aphelenchoides xylophilus</name>
    <dbReference type="NCBI Taxonomy" id="6326"/>
    <lineage>
        <taxon>Eukaryota</taxon>
        <taxon>Metazoa</taxon>
        <taxon>Ecdysozoa</taxon>
        <taxon>Nematoda</taxon>
        <taxon>Chromadorea</taxon>
        <taxon>Rhabditida</taxon>
        <taxon>Tylenchina</taxon>
        <taxon>Tylenchomorpha</taxon>
        <taxon>Aphelenchoidea</taxon>
        <taxon>Aphelenchoididae</taxon>
        <taxon>Bursaphelenchus</taxon>
    </lineage>
</organism>
<feature type="region of interest" description="Disordered" evidence="1">
    <location>
        <begin position="1"/>
        <end position="95"/>
    </location>
</feature>
<dbReference type="OrthoDB" id="10467502at2759"/>
<reference evidence="6" key="1">
    <citation type="submission" date="2016-11" db="UniProtKB">
        <authorList>
            <consortium name="WormBaseParasite"/>
        </authorList>
    </citation>
    <scope>IDENTIFICATION</scope>
</reference>
<dbReference type="Proteomes" id="UP000095284">
    <property type="component" value="Unplaced"/>
</dbReference>
<evidence type="ECO:0000256" key="1">
    <source>
        <dbReference type="SAM" id="MobiDB-lite"/>
    </source>
</evidence>
<feature type="region of interest" description="Disordered" evidence="1">
    <location>
        <begin position="328"/>
        <end position="347"/>
    </location>
</feature>
<dbReference type="WBParaSite" id="BXY_0433600.1">
    <property type="protein sequence ID" value="BXY_0433600.1"/>
    <property type="gene ID" value="BXY_0433600"/>
</dbReference>
<feature type="compositionally biased region" description="Low complexity" evidence="1">
    <location>
        <begin position="118"/>
        <end position="133"/>
    </location>
</feature>
<protein>
    <submittedName>
        <fullName evidence="2">(pine wood nematode) hypothetical protein</fullName>
    </submittedName>
</protein>
<feature type="compositionally biased region" description="Polar residues" evidence="1">
    <location>
        <begin position="13"/>
        <end position="31"/>
    </location>
</feature>
<feature type="region of interest" description="Disordered" evidence="1">
    <location>
        <begin position="360"/>
        <end position="407"/>
    </location>
</feature>
<dbReference type="AlphaFoldDB" id="A0A1I7RUC6"/>
<evidence type="ECO:0000313" key="4">
    <source>
        <dbReference type="Proteomes" id="UP000095284"/>
    </source>
</evidence>
<dbReference type="EMBL" id="CAJFDI010000004">
    <property type="protein sequence ID" value="CAD5225026.1"/>
    <property type="molecule type" value="Genomic_DNA"/>
</dbReference>
<dbReference type="EMBL" id="CAJFCV020000004">
    <property type="protein sequence ID" value="CAG9114032.1"/>
    <property type="molecule type" value="Genomic_DNA"/>
</dbReference>
<evidence type="ECO:0000313" key="6">
    <source>
        <dbReference type="WBParaSite" id="BXY_0433600.1"/>
    </source>
</evidence>
<feature type="region of interest" description="Disordered" evidence="1">
    <location>
        <begin position="117"/>
        <end position="139"/>
    </location>
</feature>
<evidence type="ECO:0000313" key="2">
    <source>
        <dbReference type="EMBL" id="CAD5225026.1"/>
    </source>
</evidence>
<dbReference type="Proteomes" id="UP000659654">
    <property type="component" value="Unassembled WGS sequence"/>
</dbReference>
<evidence type="ECO:0000313" key="3">
    <source>
        <dbReference type="EMBL" id="CAG9114032.1"/>
    </source>
</evidence>